<keyword evidence="4" id="KW-0698">rRNA processing</keyword>
<dbReference type="Proteomes" id="UP000001357">
    <property type="component" value="Unassembled WGS sequence"/>
</dbReference>
<dbReference type="SUPFAM" id="SSF75217">
    <property type="entry name" value="alpha/beta knot"/>
    <property type="match status" value="1"/>
</dbReference>
<evidence type="ECO:0000256" key="10">
    <source>
        <dbReference type="ARBA" id="ARBA00023242"/>
    </source>
</evidence>
<dbReference type="GO" id="GO:0005634">
    <property type="term" value="C:nucleus"/>
    <property type="evidence" value="ECO:0000318"/>
    <property type="project" value="GO_Central"/>
</dbReference>
<proteinExistence type="inferred from homology"/>
<comment type="subcellular location">
    <subcellularLocation>
        <location evidence="1">Nucleus</location>
        <location evidence="1">Nucleolus</location>
    </subcellularLocation>
</comment>
<dbReference type="InterPro" id="IPR005304">
    <property type="entry name" value="Rbsml_bgen_MeTrfase_EMG1/NEP1"/>
</dbReference>
<keyword evidence="9" id="KW-0694">RNA-binding</keyword>
<evidence type="ECO:0000256" key="5">
    <source>
        <dbReference type="ARBA" id="ARBA00022603"/>
    </source>
</evidence>
<dbReference type="RefSeq" id="XP_001743937.1">
    <property type="nucleotide sequence ID" value="XM_001743885.1"/>
</dbReference>
<evidence type="ECO:0000313" key="11">
    <source>
        <dbReference type="EMBL" id="EDQ91515.1"/>
    </source>
</evidence>
<dbReference type="eggNOG" id="KOG3073">
    <property type="taxonomic scope" value="Eukaryota"/>
</dbReference>
<dbReference type="Pfam" id="PF03587">
    <property type="entry name" value="EMG1"/>
    <property type="match status" value="1"/>
</dbReference>
<sequence>MYWQVGNGFQLLNSTDHAHILKKHGRDSLNIRPDITHQCLLMLLDSPLNKAGLLQVYIHTAKNVLIEVHPQCRVPRIYSRFSGLMVQLLHDLSIAAKGSSQKLLKVIKNPITDHLPTGCLKIGTTYQAKKLVRARDFATKNAMDKPVCVVIGAIAHGQLDVPWITEEIAVSGYAMSAAGVCGKLTDGFEEAWGVH</sequence>
<dbReference type="FunCoup" id="A9UTL3">
    <property type="interactions" value="1368"/>
</dbReference>
<dbReference type="FunFam" id="3.40.1280.10:FF:000003">
    <property type="entry name" value="Ribosomal RNA small subunit methyltransferase"/>
    <property type="match status" value="1"/>
</dbReference>
<keyword evidence="6" id="KW-0808">Transferase</keyword>
<evidence type="ECO:0000256" key="7">
    <source>
        <dbReference type="ARBA" id="ARBA00022691"/>
    </source>
</evidence>
<dbReference type="AlphaFoldDB" id="A9UTL3"/>
<dbReference type="GO" id="GO:0070037">
    <property type="term" value="F:rRNA (pseudouridine) methyltransferase activity"/>
    <property type="evidence" value="ECO:0000318"/>
    <property type="project" value="GO_Central"/>
</dbReference>
<dbReference type="STRING" id="81824.A9UTL3"/>
<name>A9UTL3_MONBE</name>
<evidence type="ECO:0000256" key="6">
    <source>
        <dbReference type="ARBA" id="ARBA00022679"/>
    </source>
</evidence>
<evidence type="ECO:0000256" key="3">
    <source>
        <dbReference type="ARBA" id="ARBA00022517"/>
    </source>
</evidence>
<evidence type="ECO:0000256" key="4">
    <source>
        <dbReference type="ARBA" id="ARBA00022552"/>
    </source>
</evidence>
<keyword evidence="5" id="KW-0489">Methyltransferase</keyword>
<keyword evidence="12" id="KW-1185">Reference proteome</keyword>
<comment type="similarity">
    <text evidence="2">Belongs to the class IV-like SAM-binding methyltransferase superfamily. RNA methyltransferase NEP1 family.</text>
</comment>
<dbReference type="OMA" id="VHNTFEL"/>
<evidence type="ECO:0000256" key="1">
    <source>
        <dbReference type="ARBA" id="ARBA00004604"/>
    </source>
</evidence>
<dbReference type="InParanoid" id="A9UTL3"/>
<dbReference type="PANTHER" id="PTHR12636">
    <property type="entry name" value="NEP1/MRA1"/>
    <property type="match status" value="1"/>
</dbReference>
<dbReference type="InterPro" id="IPR029028">
    <property type="entry name" value="Alpha/beta_knot_MTases"/>
</dbReference>
<dbReference type="GeneID" id="5889275"/>
<dbReference type="Gene3D" id="3.40.1280.10">
    <property type="match status" value="1"/>
</dbReference>
<evidence type="ECO:0008006" key="13">
    <source>
        <dbReference type="Google" id="ProtNLM"/>
    </source>
</evidence>
<dbReference type="PANTHER" id="PTHR12636:SF5">
    <property type="entry name" value="RIBOSOMAL RNA SMALL SUBUNIT METHYLTRANSFERASE NEP1"/>
    <property type="match status" value="1"/>
</dbReference>
<evidence type="ECO:0000256" key="8">
    <source>
        <dbReference type="ARBA" id="ARBA00022730"/>
    </source>
</evidence>
<evidence type="ECO:0000256" key="2">
    <source>
        <dbReference type="ARBA" id="ARBA00008115"/>
    </source>
</evidence>
<dbReference type="GO" id="GO:0019843">
    <property type="term" value="F:rRNA binding"/>
    <property type="evidence" value="ECO:0000318"/>
    <property type="project" value="GO_Central"/>
</dbReference>
<organism evidence="11 12">
    <name type="scientific">Monosiga brevicollis</name>
    <name type="common">Choanoflagellate</name>
    <dbReference type="NCBI Taxonomy" id="81824"/>
    <lineage>
        <taxon>Eukaryota</taxon>
        <taxon>Choanoflagellata</taxon>
        <taxon>Craspedida</taxon>
        <taxon>Salpingoecidae</taxon>
        <taxon>Monosiga</taxon>
    </lineage>
</organism>
<keyword evidence="3" id="KW-0690">Ribosome biogenesis</keyword>
<keyword evidence="8" id="KW-0699">rRNA-binding</keyword>
<accession>A9UTL3</accession>
<keyword evidence="7" id="KW-0949">S-adenosyl-L-methionine</keyword>
<protein>
    <recommendedName>
        <fullName evidence="13">Ribosomal RNA small subunit methyltransferase NEP1</fullName>
    </recommendedName>
</protein>
<dbReference type="EMBL" id="CH991545">
    <property type="protein sequence ID" value="EDQ91515.1"/>
    <property type="molecule type" value="Genomic_DNA"/>
</dbReference>
<dbReference type="KEGG" id="mbr:MONBRDRAFT_15167"/>
<dbReference type="GO" id="GO:0070475">
    <property type="term" value="P:rRNA base methylation"/>
    <property type="evidence" value="ECO:0000318"/>
    <property type="project" value="GO_Central"/>
</dbReference>
<evidence type="ECO:0000313" key="12">
    <source>
        <dbReference type="Proteomes" id="UP000001357"/>
    </source>
</evidence>
<gene>
    <name evidence="11" type="ORF">MONBRDRAFT_15167</name>
</gene>
<dbReference type="CDD" id="cd18088">
    <property type="entry name" value="Nep1-like"/>
    <property type="match status" value="1"/>
</dbReference>
<dbReference type="InterPro" id="IPR029026">
    <property type="entry name" value="tRNA_m1G_MTases_N"/>
</dbReference>
<dbReference type="GO" id="GO:0032040">
    <property type="term" value="C:small-subunit processome"/>
    <property type="evidence" value="ECO:0000318"/>
    <property type="project" value="GO_Central"/>
</dbReference>
<evidence type="ECO:0000256" key="9">
    <source>
        <dbReference type="ARBA" id="ARBA00022884"/>
    </source>
</evidence>
<reference evidence="11 12" key="1">
    <citation type="journal article" date="2008" name="Nature">
        <title>The genome of the choanoflagellate Monosiga brevicollis and the origin of metazoans.</title>
        <authorList>
            <consortium name="JGI Sequencing"/>
            <person name="King N."/>
            <person name="Westbrook M.J."/>
            <person name="Young S.L."/>
            <person name="Kuo A."/>
            <person name="Abedin M."/>
            <person name="Chapman J."/>
            <person name="Fairclough S."/>
            <person name="Hellsten U."/>
            <person name="Isogai Y."/>
            <person name="Letunic I."/>
            <person name="Marr M."/>
            <person name="Pincus D."/>
            <person name="Putnam N."/>
            <person name="Rokas A."/>
            <person name="Wright K.J."/>
            <person name="Zuzow R."/>
            <person name="Dirks W."/>
            <person name="Good M."/>
            <person name="Goodstein D."/>
            <person name="Lemons D."/>
            <person name="Li W."/>
            <person name="Lyons J.B."/>
            <person name="Morris A."/>
            <person name="Nichols S."/>
            <person name="Richter D.J."/>
            <person name="Salamov A."/>
            <person name="Bork P."/>
            <person name="Lim W.A."/>
            <person name="Manning G."/>
            <person name="Miller W.T."/>
            <person name="McGinnis W."/>
            <person name="Shapiro H."/>
            <person name="Tjian R."/>
            <person name="Grigoriev I.V."/>
            <person name="Rokhsar D."/>
        </authorList>
    </citation>
    <scope>NUCLEOTIDE SEQUENCE [LARGE SCALE GENOMIC DNA]</scope>
    <source>
        <strain evidence="12">MX1 / ATCC 50154</strain>
    </source>
</reference>
<keyword evidence="10" id="KW-0539">Nucleus</keyword>